<dbReference type="SUPFAM" id="SSF51735">
    <property type="entry name" value="NAD(P)-binding Rossmann-fold domains"/>
    <property type="match status" value="1"/>
</dbReference>
<evidence type="ECO:0000259" key="1">
    <source>
        <dbReference type="Pfam" id="PF16363"/>
    </source>
</evidence>
<dbReference type="InterPro" id="IPR016040">
    <property type="entry name" value="NAD(P)-bd_dom"/>
</dbReference>
<proteinExistence type="predicted"/>
<accession>A0A1Y0HN27</accession>
<evidence type="ECO:0000313" key="2">
    <source>
        <dbReference type="EMBL" id="ARU49508.1"/>
    </source>
</evidence>
<dbReference type="KEGG" id="suls:Sdiek1_2358"/>
<gene>
    <name evidence="2" type="ORF">Sdiek1_2358</name>
</gene>
<sequence>MDLASKKVLITGIDSFTGFHLKTHLKKQGYHVYGTVFSNGDGVETFTCNITNKDNCLHVMRQIQPNFLIHLAGISYVGHDDVEAFYKVNILGTQNILNALCALENSVQKVILASSATVYGDQGCEELDESMCPKPANHYGISKLAMEHMARGYFAKLPITIVRPFNYTGIGQPEHFLVPKIVSHFKRKEQTIELGNLYVAREFNDVAFTCKVYEKLLESTMHSDIVNLCSGKAISLMEIISLMNAIAGYEIEVKVNPSFVRENEIKRLVGSTQKLEKTIGHICPIELEETLQKMYEA</sequence>
<dbReference type="GO" id="GO:0047916">
    <property type="term" value="F:GDP-6-deoxy-D-talose 4-dehydrogenase activity"/>
    <property type="evidence" value="ECO:0007669"/>
    <property type="project" value="UniProtKB-EC"/>
</dbReference>
<dbReference type="Gene3D" id="3.90.25.10">
    <property type="entry name" value="UDP-galactose 4-epimerase, domain 1"/>
    <property type="match status" value="1"/>
</dbReference>
<keyword evidence="2" id="KW-0560">Oxidoreductase</keyword>
<organism evidence="2 3">
    <name type="scientific">Sulfurospirillum diekertiae</name>
    <dbReference type="NCBI Taxonomy" id="1854492"/>
    <lineage>
        <taxon>Bacteria</taxon>
        <taxon>Pseudomonadati</taxon>
        <taxon>Campylobacterota</taxon>
        <taxon>Epsilonproteobacteria</taxon>
        <taxon>Campylobacterales</taxon>
        <taxon>Sulfurospirillaceae</taxon>
        <taxon>Sulfurospirillum</taxon>
    </lineage>
</organism>
<reference evidence="3" key="1">
    <citation type="submission" date="2017-05" db="EMBL/GenBank/DDBJ databases">
        <title>Dechlorination kinetics govern the competition between two new strains of the genus Sulfurospirillum.</title>
        <authorList>
            <person name="Buttet G.F."/>
            <person name="Murray A.M."/>
            <person name="Goris T."/>
            <person name="Burion M."/>
            <person name="Lin B."/>
            <person name="Rolle M."/>
            <person name="Maillard J."/>
        </authorList>
    </citation>
    <scope>NUCLEOTIDE SEQUENCE [LARGE SCALE GENOMIC DNA]</scope>
    <source>
        <strain evidence="3">SL2-1</strain>
    </source>
</reference>
<evidence type="ECO:0000313" key="3">
    <source>
        <dbReference type="Proteomes" id="UP000196005"/>
    </source>
</evidence>
<protein>
    <submittedName>
        <fullName evidence="2">GDP-6-deoxy-D-talose 4-dehydrogenase</fullName>
        <ecNumber evidence="2">1.1.1.135</ecNumber>
    </submittedName>
</protein>
<dbReference type="Proteomes" id="UP000196005">
    <property type="component" value="Chromosome"/>
</dbReference>
<dbReference type="Gene3D" id="3.40.50.720">
    <property type="entry name" value="NAD(P)-binding Rossmann-like Domain"/>
    <property type="match status" value="1"/>
</dbReference>
<dbReference type="EMBL" id="CP021416">
    <property type="protein sequence ID" value="ARU49508.1"/>
    <property type="molecule type" value="Genomic_DNA"/>
</dbReference>
<dbReference type="EC" id="1.1.1.135" evidence="2"/>
<keyword evidence="3" id="KW-1185">Reference proteome</keyword>
<dbReference type="AlphaFoldDB" id="A0A1Y0HN27"/>
<feature type="domain" description="NAD(P)-binding" evidence="1">
    <location>
        <begin position="9"/>
        <end position="294"/>
    </location>
</feature>
<name>A0A1Y0HN27_9BACT</name>
<dbReference type="InterPro" id="IPR036291">
    <property type="entry name" value="NAD(P)-bd_dom_sf"/>
</dbReference>
<dbReference type="Pfam" id="PF16363">
    <property type="entry name" value="GDP_Man_Dehyd"/>
    <property type="match status" value="1"/>
</dbReference>
<dbReference type="PANTHER" id="PTHR43000">
    <property type="entry name" value="DTDP-D-GLUCOSE 4,6-DEHYDRATASE-RELATED"/>
    <property type="match status" value="1"/>
</dbReference>